<feature type="domain" description="USP" evidence="8">
    <location>
        <begin position="59"/>
        <end position="273"/>
    </location>
</feature>
<evidence type="ECO:0000256" key="2">
    <source>
        <dbReference type="ARBA" id="ARBA00012759"/>
    </source>
</evidence>
<dbReference type="PROSITE" id="PS00972">
    <property type="entry name" value="USP_1"/>
    <property type="match status" value="1"/>
</dbReference>
<dbReference type="Pfam" id="PF00443">
    <property type="entry name" value="UCH"/>
    <property type="match status" value="1"/>
</dbReference>
<evidence type="ECO:0000313" key="9">
    <source>
        <dbReference type="EMBL" id="OBS64154.1"/>
    </source>
</evidence>
<dbReference type="OrthoDB" id="333239at2759"/>
<dbReference type="SUPFAM" id="SSF54236">
    <property type="entry name" value="Ubiquitin-like"/>
    <property type="match status" value="1"/>
</dbReference>
<dbReference type="Gene3D" id="3.90.70.10">
    <property type="entry name" value="Cysteine proteinases"/>
    <property type="match status" value="2"/>
</dbReference>
<comment type="caution">
    <text evidence="9">The sequence shown here is derived from an EMBL/GenBank/DDBJ whole genome shotgun (WGS) entry which is preliminary data.</text>
</comment>
<evidence type="ECO:0000259" key="8">
    <source>
        <dbReference type="PROSITE" id="PS50235"/>
    </source>
</evidence>
<sequence length="273" mass="31454">MPLYSVTVKWGKEKFEGVELNTDEPPMVFKAQLFALTGVQPARQKVMVKGGTLKMELPCGLTNLGNTCYMNATVQCIRSVPELKDALKRDLFDSMDKTSSSIPPIILLQFLHMAFPQFAEKGEQGQYLQQDANECWIQMMRVLQQKLEAIEDDSVKERLQEEITKQSPTLQRNALYIKSSKISRLPAYLTIQMVRFFYKEKESVNAKVLKDVKFPLMLDVYELCTPELQEKMVSFRSKFKDLEDKKVNQQPNANDKKNSPPKEVKYEPFSFAD</sequence>
<dbReference type="InterPro" id="IPR038765">
    <property type="entry name" value="Papain-like_cys_pep_sf"/>
</dbReference>
<name>A0A1A6GE72_NEOLE</name>
<keyword evidence="5" id="KW-0378">Hydrolase</keyword>
<evidence type="ECO:0000256" key="7">
    <source>
        <dbReference type="SAM" id="MobiDB-lite"/>
    </source>
</evidence>
<dbReference type="GO" id="GO:0061136">
    <property type="term" value="P:regulation of proteasomal protein catabolic process"/>
    <property type="evidence" value="ECO:0007669"/>
    <property type="project" value="TreeGrafter"/>
</dbReference>
<dbReference type="InterPro" id="IPR028889">
    <property type="entry name" value="USP"/>
</dbReference>
<dbReference type="InterPro" id="IPR001394">
    <property type="entry name" value="Peptidase_C19_UCH"/>
</dbReference>
<dbReference type="InterPro" id="IPR029071">
    <property type="entry name" value="Ubiquitin-like_domsf"/>
</dbReference>
<accession>A0A1A6GE72</accession>
<protein>
    <recommendedName>
        <fullName evidence="2">ubiquitinyl hydrolase 1</fullName>
        <ecNumber evidence="2">3.4.19.12</ecNumber>
    </recommendedName>
</protein>
<gene>
    <name evidence="9" type="ORF">A6R68_07308</name>
</gene>
<evidence type="ECO:0000256" key="1">
    <source>
        <dbReference type="ARBA" id="ARBA00000707"/>
    </source>
</evidence>
<dbReference type="InterPro" id="IPR044635">
    <property type="entry name" value="UBP14-like"/>
</dbReference>
<evidence type="ECO:0000256" key="4">
    <source>
        <dbReference type="ARBA" id="ARBA00022786"/>
    </source>
</evidence>
<dbReference type="PANTHER" id="PTHR43982">
    <property type="entry name" value="UBIQUITIN CARBOXYL-TERMINAL HYDROLASE"/>
    <property type="match status" value="1"/>
</dbReference>
<dbReference type="InterPro" id="IPR018200">
    <property type="entry name" value="USP_CS"/>
</dbReference>
<feature type="region of interest" description="Disordered" evidence="7">
    <location>
        <begin position="243"/>
        <end position="273"/>
    </location>
</feature>
<keyword evidence="3" id="KW-0645">Protease</keyword>
<feature type="compositionally biased region" description="Basic and acidic residues" evidence="7">
    <location>
        <begin position="254"/>
        <end position="266"/>
    </location>
</feature>
<dbReference type="GO" id="GO:0004843">
    <property type="term" value="F:cysteine-type deubiquitinase activity"/>
    <property type="evidence" value="ECO:0007669"/>
    <property type="project" value="UniProtKB-EC"/>
</dbReference>
<dbReference type="PROSITE" id="PS50235">
    <property type="entry name" value="USP_3"/>
    <property type="match status" value="1"/>
</dbReference>
<comment type="catalytic activity">
    <reaction evidence="1">
        <text>Thiol-dependent hydrolysis of ester, thioester, amide, peptide and isopeptide bonds formed by the C-terminal Gly of ubiquitin (a 76-residue protein attached to proteins as an intracellular targeting signal).</text>
        <dbReference type="EC" id="3.4.19.12"/>
    </reaction>
</comment>
<keyword evidence="6" id="KW-0788">Thiol protease</keyword>
<keyword evidence="10" id="KW-1185">Reference proteome</keyword>
<keyword evidence="4" id="KW-0833">Ubl conjugation pathway</keyword>
<organism evidence="9 10">
    <name type="scientific">Neotoma lepida</name>
    <name type="common">Desert woodrat</name>
    <dbReference type="NCBI Taxonomy" id="56216"/>
    <lineage>
        <taxon>Eukaryota</taxon>
        <taxon>Metazoa</taxon>
        <taxon>Chordata</taxon>
        <taxon>Craniata</taxon>
        <taxon>Vertebrata</taxon>
        <taxon>Euteleostomi</taxon>
        <taxon>Mammalia</taxon>
        <taxon>Eutheria</taxon>
        <taxon>Euarchontoglires</taxon>
        <taxon>Glires</taxon>
        <taxon>Rodentia</taxon>
        <taxon>Myomorpha</taxon>
        <taxon>Muroidea</taxon>
        <taxon>Cricetidae</taxon>
        <taxon>Neotominae</taxon>
        <taxon>Neotoma</taxon>
    </lineage>
</organism>
<dbReference type="EC" id="3.4.19.12" evidence="2"/>
<dbReference type="GO" id="GO:0043161">
    <property type="term" value="P:proteasome-mediated ubiquitin-dependent protein catabolic process"/>
    <property type="evidence" value="ECO:0007669"/>
    <property type="project" value="InterPro"/>
</dbReference>
<reference evidence="9 10" key="1">
    <citation type="submission" date="2016-06" db="EMBL/GenBank/DDBJ databases">
        <title>The Draft Genome Sequence and Annotation of the Desert Woodrat Neotoma lepida.</title>
        <authorList>
            <person name="Campbell M."/>
            <person name="Oakeson K.F."/>
            <person name="Yandell M."/>
            <person name="Halpert J.R."/>
            <person name="Dearing D."/>
        </authorList>
    </citation>
    <scope>NUCLEOTIDE SEQUENCE [LARGE SCALE GENOMIC DNA]</scope>
    <source>
        <strain evidence="9">417</strain>
        <tissue evidence="9">Liver</tissue>
    </source>
</reference>
<evidence type="ECO:0000313" key="10">
    <source>
        <dbReference type="Proteomes" id="UP000092124"/>
    </source>
</evidence>
<evidence type="ECO:0000256" key="3">
    <source>
        <dbReference type="ARBA" id="ARBA00022670"/>
    </source>
</evidence>
<dbReference type="SUPFAM" id="SSF54001">
    <property type="entry name" value="Cysteine proteinases"/>
    <property type="match status" value="1"/>
</dbReference>
<dbReference type="GO" id="GO:0016579">
    <property type="term" value="P:protein deubiquitination"/>
    <property type="evidence" value="ECO:0007669"/>
    <property type="project" value="InterPro"/>
</dbReference>
<dbReference type="EMBL" id="LZPO01097336">
    <property type="protein sequence ID" value="OBS64154.1"/>
    <property type="molecule type" value="Genomic_DNA"/>
</dbReference>
<dbReference type="AlphaFoldDB" id="A0A1A6GE72"/>
<evidence type="ECO:0000256" key="6">
    <source>
        <dbReference type="ARBA" id="ARBA00022807"/>
    </source>
</evidence>
<feature type="non-terminal residue" evidence="9">
    <location>
        <position position="273"/>
    </location>
</feature>
<dbReference type="STRING" id="56216.A0A1A6GE72"/>
<proteinExistence type="predicted"/>
<dbReference type="GO" id="GO:0070628">
    <property type="term" value="F:proteasome binding"/>
    <property type="evidence" value="ECO:0007669"/>
    <property type="project" value="TreeGrafter"/>
</dbReference>
<dbReference type="PANTHER" id="PTHR43982:SF1">
    <property type="entry name" value="UBIQUITIN CARBOXYL-TERMINAL HYDROLASE 14"/>
    <property type="match status" value="1"/>
</dbReference>
<dbReference type="CDD" id="cd16104">
    <property type="entry name" value="Ubl_USP14_like"/>
    <property type="match status" value="1"/>
</dbReference>
<evidence type="ECO:0000256" key="5">
    <source>
        <dbReference type="ARBA" id="ARBA00022801"/>
    </source>
</evidence>
<dbReference type="Proteomes" id="UP000092124">
    <property type="component" value="Unassembled WGS sequence"/>
</dbReference>